<dbReference type="Proteomes" id="UP000515163">
    <property type="component" value="Unplaced"/>
</dbReference>
<dbReference type="PROSITE" id="PS50071">
    <property type="entry name" value="HOMEOBOX_2"/>
    <property type="match status" value="1"/>
</dbReference>
<keyword evidence="5" id="KW-0804">Transcription</keyword>
<sequence>MPPHSARTNRNKRYGDDMDSDREENESRSRAHTSPKRRRGNLPKDSVNVLRLWLWEHRFNAYPSEAEKQYLSKAANLSVLQVCNWFINARRRILPDMIRREGRDPSNYTITRRANMKSHGSTFQRSVSEISKEYEKSYSDEDRESLISSPICGYEGHNLDYYEMDRSNSYQFSKDSLEAQPSPPSSTGEDDDLDQDFDGFSSINLLVEVALNTEAFRREHKKCLQEVQSLSC</sequence>
<evidence type="ECO:0000256" key="1">
    <source>
        <dbReference type="ARBA" id="ARBA00004123"/>
    </source>
</evidence>
<dbReference type="GeneID" id="116290340"/>
<evidence type="ECO:0000256" key="8">
    <source>
        <dbReference type="PROSITE-ProRule" id="PRU00108"/>
    </source>
</evidence>
<evidence type="ECO:0000256" key="7">
    <source>
        <dbReference type="ARBA" id="ARBA00038021"/>
    </source>
</evidence>
<dbReference type="GO" id="GO:0005634">
    <property type="term" value="C:nucleus"/>
    <property type="evidence" value="ECO:0007669"/>
    <property type="project" value="UniProtKB-SubCell"/>
</dbReference>
<dbReference type="GO" id="GO:0006355">
    <property type="term" value="P:regulation of DNA-templated transcription"/>
    <property type="evidence" value="ECO:0007669"/>
    <property type="project" value="InterPro"/>
</dbReference>
<dbReference type="FunCoup" id="A0A6P8HDT0">
    <property type="interactions" value="985"/>
</dbReference>
<dbReference type="RefSeq" id="XP_031553208.1">
    <property type="nucleotide sequence ID" value="XM_031697348.1"/>
</dbReference>
<dbReference type="SMART" id="SM00389">
    <property type="entry name" value="HOX"/>
    <property type="match status" value="1"/>
</dbReference>
<dbReference type="GO" id="GO:0003677">
    <property type="term" value="F:DNA binding"/>
    <property type="evidence" value="ECO:0007669"/>
    <property type="project" value="UniProtKB-UniRule"/>
</dbReference>
<reference evidence="12" key="1">
    <citation type="submission" date="2025-08" db="UniProtKB">
        <authorList>
            <consortium name="RefSeq"/>
        </authorList>
    </citation>
    <scope>IDENTIFICATION</scope>
    <source>
        <tissue evidence="12">Tentacle</tissue>
    </source>
</reference>
<evidence type="ECO:0000256" key="6">
    <source>
        <dbReference type="ARBA" id="ARBA00023242"/>
    </source>
</evidence>
<keyword evidence="6 8" id="KW-0539">Nucleus</keyword>
<evidence type="ECO:0000259" key="10">
    <source>
        <dbReference type="PROSITE" id="PS50071"/>
    </source>
</evidence>
<evidence type="ECO:0000256" key="2">
    <source>
        <dbReference type="ARBA" id="ARBA00023015"/>
    </source>
</evidence>
<dbReference type="InterPro" id="IPR008422">
    <property type="entry name" value="KN_HD"/>
</dbReference>
<feature type="DNA-binding region" description="Homeobox" evidence="8">
    <location>
        <begin position="35"/>
        <end position="97"/>
    </location>
</feature>
<keyword evidence="2" id="KW-0805">Transcription regulation</keyword>
<gene>
    <name evidence="12" type="primary">LOC116290340</name>
</gene>
<dbReference type="InterPro" id="IPR009057">
    <property type="entry name" value="Homeodomain-like_sf"/>
</dbReference>
<dbReference type="CDD" id="cd00086">
    <property type="entry name" value="homeodomain"/>
    <property type="match status" value="1"/>
</dbReference>
<organism evidence="11 12">
    <name type="scientific">Actinia tenebrosa</name>
    <name type="common">Australian red waratah sea anemone</name>
    <dbReference type="NCBI Taxonomy" id="6105"/>
    <lineage>
        <taxon>Eukaryota</taxon>
        <taxon>Metazoa</taxon>
        <taxon>Cnidaria</taxon>
        <taxon>Anthozoa</taxon>
        <taxon>Hexacorallia</taxon>
        <taxon>Actiniaria</taxon>
        <taxon>Actiniidae</taxon>
        <taxon>Actinia</taxon>
    </lineage>
</organism>
<dbReference type="InterPro" id="IPR001356">
    <property type="entry name" value="HD"/>
</dbReference>
<dbReference type="SUPFAM" id="SSF46689">
    <property type="entry name" value="Homeodomain-like"/>
    <property type="match status" value="1"/>
</dbReference>
<dbReference type="InParanoid" id="A0A6P8HDT0"/>
<feature type="domain" description="Homeobox" evidence="10">
    <location>
        <begin position="33"/>
        <end position="96"/>
    </location>
</feature>
<evidence type="ECO:0000313" key="12">
    <source>
        <dbReference type="RefSeq" id="XP_031553208.1"/>
    </source>
</evidence>
<dbReference type="Pfam" id="PF05920">
    <property type="entry name" value="Homeobox_KN"/>
    <property type="match status" value="1"/>
</dbReference>
<comment type="similarity">
    <text evidence="7">Belongs to the TALE/TGIF homeobox family.</text>
</comment>
<evidence type="ECO:0000256" key="9">
    <source>
        <dbReference type="SAM" id="MobiDB-lite"/>
    </source>
</evidence>
<protein>
    <submittedName>
        <fullName evidence="12">Homeobox protein TGIF1-like</fullName>
    </submittedName>
</protein>
<evidence type="ECO:0000256" key="3">
    <source>
        <dbReference type="ARBA" id="ARBA00023125"/>
    </source>
</evidence>
<dbReference type="PANTHER" id="PTHR11850">
    <property type="entry name" value="HOMEOBOX PROTEIN TRANSCRIPTION FACTORS"/>
    <property type="match status" value="1"/>
</dbReference>
<dbReference type="AlphaFoldDB" id="A0A6P8HDT0"/>
<feature type="region of interest" description="Disordered" evidence="9">
    <location>
        <begin position="1"/>
        <end position="42"/>
    </location>
</feature>
<name>A0A6P8HDT0_ACTTE</name>
<dbReference type="Gene3D" id="1.10.10.60">
    <property type="entry name" value="Homeodomain-like"/>
    <property type="match status" value="1"/>
</dbReference>
<keyword evidence="3 8" id="KW-0238">DNA-binding</keyword>
<evidence type="ECO:0000256" key="5">
    <source>
        <dbReference type="ARBA" id="ARBA00023163"/>
    </source>
</evidence>
<keyword evidence="11" id="KW-1185">Reference proteome</keyword>
<dbReference type="InterPro" id="IPR050224">
    <property type="entry name" value="TALE_homeobox"/>
</dbReference>
<dbReference type="FunFam" id="1.10.10.60:FF:000059">
    <property type="entry name" value="TGFB-induced factor homeobox 1"/>
    <property type="match status" value="1"/>
</dbReference>
<evidence type="ECO:0000313" key="11">
    <source>
        <dbReference type="Proteomes" id="UP000515163"/>
    </source>
</evidence>
<evidence type="ECO:0000256" key="4">
    <source>
        <dbReference type="ARBA" id="ARBA00023155"/>
    </source>
</evidence>
<feature type="region of interest" description="Disordered" evidence="9">
    <location>
        <begin position="173"/>
        <end position="194"/>
    </location>
</feature>
<comment type="subcellular location">
    <subcellularLocation>
        <location evidence="1 8">Nucleus</location>
    </subcellularLocation>
</comment>
<keyword evidence="4 8" id="KW-0371">Homeobox</keyword>
<proteinExistence type="inferred from homology"/>
<dbReference type="KEGG" id="aten:116290340"/>
<feature type="compositionally biased region" description="Basic residues" evidence="9">
    <location>
        <begin position="30"/>
        <end position="41"/>
    </location>
</feature>
<dbReference type="OrthoDB" id="10056939at2759"/>
<accession>A0A6P8HDT0</accession>